<dbReference type="EMBL" id="JABMKX010000004">
    <property type="protein sequence ID" value="NQX45240.1"/>
    <property type="molecule type" value="Genomic_DNA"/>
</dbReference>
<proteinExistence type="predicted"/>
<organism evidence="4 5">
    <name type="scientific">Paenibacillus tritici</name>
    <dbReference type="NCBI Taxonomy" id="1873425"/>
    <lineage>
        <taxon>Bacteria</taxon>
        <taxon>Bacillati</taxon>
        <taxon>Bacillota</taxon>
        <taxon>Bacilli</taxon>
        <taxon>Bacillales</taxon>
        <taxon>Paenibacillaceae</taxon>
        <taxon>Paenibacillus</taxon>
    </lineage>
</organism>
<dbReference type="Gene3D" id="3.40.50.720">
    <property type="entry name" value="NAD(P)-binding Rossmann-like Domain"/>
    <property type="match status" value="1"/>
</dbReference>
<accession>A0ABX2DKT4</accession>
<dbReference type="PANTHER" id="PTHR43818">
    <property type="entry name" value="BCDNA.GH03377"/>
    <property type="match status" value="1"/>
</dbReference>
<feature type="domain" description="Gfo/Idh/MocA-like oxidoreductase N-terminal" evidence="2">
    <location>
        <begin position="2"/>
        <end position="136"/>
    </location>
</feature>
<feature type="domain" description="GFO/IDH/MocA-like oxidoreductase" evidence="3">
    <location>
        <begin position="144"/>
        <end position="260"/>
    </location>
</feature>
<reference evidence="4 5" key="1">
    <citation type="submission" date="2020-05" db="EMBL/GenBank/DDBJ databases">
        <title>Paenibacillus glebae, sp. nov., Paenibacillus humi sp. nov., Paenibacillus pedi sp. nov., Paenibacillus terrestris sp. nov. and Paenibacillus terricola sp. nov., isolated from a forest top soil sample.</title>
        <authorList>
            <person name="Qi S."/>
            <person name="Carlier A."/>
            <person name="Cnockaert M."/>
            <person name="Vandamme P."/>
        </authorList>
    </citation>
    <scope>NUCLEOTIDE SEQUENCE [LARGE SCALE GENOMIC DNA]</scope>
    <source>
        <strain evidence="4 5">LMG 29502</strain>
    </source>
</reference>
<dbReference type="Pfam" id="PF01408">
    <property type="entry name" value="GFO_IDH_MocA"/>
    <property type="match status" value="1"/>
</dbReference>
<gene>
    <name evidence="4" type="ORF">HQN87_07840</name>
</gene>
<dbReference type="InterPro" id="IPR050463">
    <property type="entry name" value="Gfo/Idh/MocA_oxidrdct_glycsds"/>
</dbReference>
<name>A0ABX2DKT4_9BACL</name>
<evidence type="ECO:0000259" key="3">
    <source>
        <dbReference type="Pfam" id="PF22725"/>
    </source>
</evidence>
<dbReference type="Proteomes" id="UP000711047">
    <property type="component" value="Unassembled WGS sequence"/>
</dbReference>
<evidence type="ECO:0000313" key="5">
    <source>
        <dbReference type="Proteomes" id="UP000711047"/>
    </source>
</evidence>
<comment type="caution">
    <text evidence="4">The sequence shown here is derived from an EMBL/GenBank/DDBJ whole genome shotgun (WGS) entry which is preliminary data.</text>
</comment>
<dbReference type="SUPFAM" id="SSF51735">
    <property type="entry name" value="NAD(P)-binding Rossmann-fold domains"/>
    <property type="match status" value="1"/>
</dbReference>
<sequence>MLKVGLVGFGFMGRMNFDQYVRLGEDGYGVTLTAICDPQIEKLKLVKSGGNMNTDQEIYDLSAYNLYEDLEDMLANEELDAVSLAVPTFLHAEMACSLLERGYHVFCEKPMARHSHEAWKMAETARSSGKKLMIGHCLRFWPAYEYLKRLVEDGEFGQVTEGCFYRGSGAPKGWLVNDELSGGCMLDMHIHDTDMIHYLFGKPDKVSALGRNVLPGSGYDIVSSHYYYKDGKVINAQADWTLEGDFGFSMGFRVNFEQGNVVFDGNVLKVNPVGQPGYTASLSPHTGYYRELVYFLDAILQDNPVTVCLPGSTAQSLEIIEAEMESAGRQGAWVSLYGADMKKYNSE</sequence>
<protein>
    <submittedName>
        <fullName evidence="4">Gfo/Idh/MocA family oxidoreductase</fullName>
    </submittedName>
</protein>
<dbReference type="InterPro" id="IPR000683">
    <property type="entry name" value="Gfo/Idh/MocA-like_OxRdtase_N"/>
</dbReference>
<dbReference type="Gene3D" id="3.30.360.10">
    <property type="entry name" value="Dihydrodipicolinate Reductase, domain 2"/>
    <property type="match status" value="1"/>
</dbReference>
<evidence type="ECO:0000256" key="1">
    <source>
        <dbReference type="ARBA" id="ARBA00023002"/>
    </source>
</evidence>
<evidence type="ECO:0000259" key="2">
    <source>
        <dbReference type="Pfam" id="PF01408"/>
    </source>
</evidence>
<dbReference type="PANTHER" id="PTHR43818:SF11">
    <property type="entry name" value="BCDNA.GH03377"/>
    <property type="match status" value="1"/>
</dbReference>
<evidence type="ECO:0000313" key="4">
    <source>
        <dbReference type="EMBL" id="NQX45240.1"/>
    </source>
</evidence>
<dbReference type="RefSeq" id="WP_173130332.1">
    <property type="nucleotide sequence ID" value="NZ_JABMKX010000004.1"/>
</dbReference>
<dbReference type="InterPro" id="IPR055170">
    <property type="entry name" value="GFO_IDH_MocA-like_dom"/>
</dbReference>
<dbReference type="InterPro" id="IPR036291">
    <property type="entry name" value="NAD(P)-bd_dom_sf"/>
</dbReference>
<dbReference type="Pfam" id="PF22725">
    <property type="entry name" value="GFO_IDH_MocA_C3"/>
    <property type="match status" value="1"/>
</dbReference>
<keyword evidence="5" id="KW-1185">Reference proteome</keyword>
<keyword evidence="1" id="KW-0560">Oxidoreductase</keyword>
<dbReference type="SUPFAM" id="SSF55347">
    <property type="entry name" value="Glyceraldehyde-3-phosphate dehydrogenase-like, C-terminal domain"/>
    <property type="match status" value="1"/>
</dbReference>